<keyword evidence="4" id="KW-1185">Reference proteome</keyword>
<feature type="domain" description="SUF system FeS cluster assembly SufBD core" evidence="2">
    <location>
        <begin position="85"/>
        <end position="305"/>
    </location>
</feature>
<dbReference type="InterPro" id="IPR000825">
    <property type="entry name" value="SUF_FeS_clus_asmbl_SufBD_core"/>
</dbReference>
<dbReference type="RefSeq" id="WP_156202963.1">
    <property type="nucleotide sequence ID" value="NZ_CP046457.1"/>
</dbReference>
<dbReference type="Proteomes" id="UP000426444">
    <property type="component" value="Chromosome"/>
</dbReference>
<organism evidence="3 4">
    <name type="scientific">Candidatus Syntrophocurvum alkaliphilum</name>
    <dbReference type="NCBI Taxonomy" id="2293317"/>
    <lineage>
        <taxon>Bacteria</taxon>
        <taxon>Bacillati</taxon>
        <taxon>Bacillota</taxon>
        <taxon>Clostridia</taxon>
        <taxon>Eubacteriales</taxon>
        <taxon>Syntrophomonadaceae</taxon>
        <taxon>Candidatus Syntrophocurvum</taxon>
    </lineage>
</organism>
<dbReference type="SUPFAM" id="SSF101960">
    <property type="entry name" value="Stabilizer of iron transporter SufD"/>
    <property type="match status" value="1"/>
</dbReference>
<dbReference type="InterPro" id="IPR055346">
    <property type="entry name" value="Fe-S_cluster_assembly_SufBD"/>
</dbReference>
<evidence type="ECO:0000259" key="2">
    <source>
        <dbReference type="Pfam" id="PF01458"/>
    </source>
</evidence>
<dbReference type="PANTHER" id="PTHR30508:SF1">
    <property type="entry name" value="UPF0051 PROTEIN ABCI8, CHLOROPLASTIC-RELATED"/>
    <property type="match status" value="1"/>
</dbReference>
<accession>A0A6I6D962</accession>
<dbReference type="KEGG" id="salq:SYNTR_0434"/>
<dbReference type="GO" id="GO:0016226">
    <property type="term" value="P:iron-sulfur cluster assembly"/>
    <property type="evidence" value="ECO:0007669"/>
    <property type="project" value="InterPro"/>
</dbReference>
<sequence length="307" mass="33311">MKLNNIETNLLDAIANIKDIPEGALNIRKDGQALARSSSSNISITSMSDKPGMVVEVKSDTVNESVHVPVILTQPGFQDKVYNTFIIGERADVNIIAGCGIHNPSHMSSRHDGIHEIIVKKDAKMRYVEKHYGEGNEKGKNVLNPTTVITLEEGAFAELEMVQIQGVDDTVRSTKAYVKANASLKIVERLLTDGTQSAESTINIYIDGKNGSAQIISRSVAQDDSYQGFHASLIGKTECLGHVECDAIIMDNAKIKAVPELWAENSNAVLTHEAAIGKIAGEQLIKLMSLGLTEQEAIDTIINSFLK</sequence>
<evidence type="ECO:0000313" key="3">
    <source>
        <dbReference type="EMBL" id="QGT99027.1"/>
    </source>
</evidence>
<protein>
    <submittedName>
        <fullName evidence="3">Iron-sulfur cluster assembly protein SufB</fullName>
    </submittedName>
</protein>
<reference evidence="4" key="1">
    <citation type="journal article" date="2019" name="Microbiology">
        <title>Complete Genome Sequence of an Uncultured Bacterium of the Candidate Phylum Bipolaricaulota.</title>
        <authorList>
            <person name="Kadnikov V.V."/>
            <person name="Mardanov A.V."/>
            <person name="Beletsky A.V."/>
            <person name="Frank Y.A."/>
            <person name="Karnachuk O.V."/>
            <person name="Ravin N.V."/>
        </authorList>
    </citation>
    <scope>NUCLEOTIDE SEQUENCE [LARGE SCALE GENOMIC DNA]</scope>
</reference>
<dbReference type="Pfam" id="PF01458">
    <property type="entry name" value="SUFBD_core"/>
    <property type="match status" value="1"/>
</dbReference>
<name>A0A6I6D962_9FIRM</name>
<comment type="similarity">
    <text evidence="1">Belongs to the iron-sulfur cluster assembly SufBD family.</text>
</comment>
<dbReference type="InterPro" id="IPR037284">
    <property type="entry name" value="SUF_FeS_clus_asmbl_SufBD_sf"/>
</dbReference>
<proteinExistence type="inferred from homology"/>
<dbReference type="AlphaFoldDB" id="A0A6I6D962"/>
<dbReference type="OrthoDB" id="9782689at2"/>
<evidence type="ECO:0000313" key="4">
    <source>
        <dbReference type="Proteomes" id="UP000426444"/>
    </source>
</evidence>
<dbReference type="EMBL" id="CP046457">
    <property type="protein sequence ID" value="QGT99027.1"/>
    <property type="molecule type" value="Genomic_DNA"/>
</dbReference>
<gene>
    <name evidence="3" type="ORF">SYNTR_0434</name>
</gene>
<evidence type="ECO:0000256" key="1">
    <source>
        <dbReference type="ARBA" id="ARBA00043967"/>
    </source>
</evidence>
<dbReference type="PANTHER" id="PTHR30508">
    <property type="entry name" value="FES CLUSTER ASSEMBLY PROTEIN SUF"/>
    <property type="match status" value="1"/>
</dbReference>